<dbReference type="Gene3D" id="3.30.420.40">
    <property type="match status" value="2"/>
</dbReference>
<dbReference type="SUPFAM" id="SSF53067">
    <property type="entry name" value="Actin-like ATPase domain"/>
    <property type="match status" value="1"/>
</dbReference>
<evidence type="ECO:0000256" key="1">
    <source>
        <dbReference type="ARBA" id="ARBA00006479"/>
    </source>
</evidence>
<dbReference type="Proteomes" id="UP000886721">
    <property type="component" value="Unassembled WGS sequence"/>
</dbReference>
<accession>A0A9D1WVT9</accession>
<protein>
    <submittedName>
        <fullName evidence="2">ROK family protein</fullName>
    </submittedName>
</protein>
<gene>
    <name evidence="2" type="ORF">H9735_06535</name>
</gene>
<sequence length="298" mass="31877">MKYAAGIDVGGTNTRVALINEKYEMIKREQFSTNKEKPEETLMKIRDIIQEFGYPIEGIGISCPGPLDLINGTILTPPNLPGWHHFQLTASLEEITGTKVYLENDANLACLAEAVTGAGKGKEYVQFLTISTGVGAGFCVGGKIFRGSRGFAQEVANSILWKNGPSQGDLKKGSIESIASGTAIVKRAAGMGIRAQHAGEVYEKGKEGDQKAQEIMEDAYEYLSSFLGILYGVLDPDLFVLGGSVALKIPGFIEEIEKRTKEKVYAALEGNVHVVPAVLGEDSGLIGAACLAFSALDQ</sequence>
<dbReference type="InterPro" id="IPR043129">
    <property type="entry name" value="ATPase_NBD"/>
</dbReference>
<name>A0A9D1WVT9_9FIRM</name>
<dbReference type="Pfam" id="PF00480">
    <property type="entry name" value="ROK"/>
    <property type="match status" value="1"/>
</dbReference>
<dbReference type="InterPro" id="IPR000600">
    <property type="entry name" value="ROK"/>
</dbReference>
<dbReference type="AlphaFoldDB" id="A0A9D1WVT9"/>
<reference evidence="2" key="1">
    <citation type="journal article" date="2021" name="PeerJ">
        <title>Extensive microbial diversity within the chicken gut microbiome revealed by metagenomics and culture.</title>
        <authorList>
            <person name="Gilroy R."/>
            <person name="Ravi A."/>
            <person name="Getino M."/>
            <person name="Pursley I."/>
            <person name="Horton D.L."/>
            <person name="Alikhan N.F."/>
            <person name="Baker D."/>
            <person name="Gharbi K."/>
            <person name="Hall N."/>
            <person name="Watson M."/>
            <person name="Adriaenssens E.M."/>
            <person name="Foster-Nyarko E."/>
            <person name="Jarju S."/>
            <person name="Secka A."/>
            <person name="Antonio M."/>
            <person name="Oren A."/>
            <person name="Chaudhuri R.R."/>
            <person name="La Ragione R."/>
            <person name="Hildebrand F."/>
            <person name="Pallen M.J."/>
        </authorList>
    </citation>
    <scope>NUCLEOTIDE SEQUENCE</scope>
    <source>
        <strain evidence="2">CHK191-13928</strain>
    </source>
</reference>
<dbReference type="PANTHER" id="PTHR18964:SF149">
    <property type="entry name" value="BIFUNCTIONAL UDP-N-ACETYLGLUCOSAMINE 2-EPIMERASE_N-ACETYLMANNOSAMINE KINASE"/>
    <property type="match status" value="1"/>
</dbReference>
<organism evidence="2 3">
    <name type="scientific">Candidatus Anaerostipes excrementavium</name>
    <dbReference type="NCBI Taxonomy" id="2838463"/>
    <lineage>
        <taxon>Bacteria</taxon>
        <taxon>Bacillati</taxon>
        <taxon>Bacillota</taxon>
        <taxon>Clostridia</taxon>
        <taxon>Lachnospirales</taxon>
        <taxon>Lachnospiraceae</taxon>
        <taxon>Anaerostipes</taxon>
    </lineage>
</organism>
<dbReference type="PANTHER" id="PTHR18964">
    <property type="entry name" value="ROK (REPRESSOR, ORF, KINASE) FAMILY"/>
    <property type="match status" value="1"/>
</dbReference>
<proteinExistence type="inferred from homology"/>
<dbReference type="EMBL" id="DXEM01000019">
    <property type="protein sequence ID" value="HIX67771.1"/>
    <property type="molecule type" value="Genomic_DNA"/>
</dbReference>
<comment type="similarity">
    <text evidence="1">Belongs to the ROK (NagC/XylR) family.</text>
</comment>
<evidence type="ECO:0000313" key="3">
    <source>
        <dbReference type="Proteomes" id="UP000886721"/>
    </source>
</evidence>
<reference evidence="2" key="2">
    <citation type="submission" date="2021-04" db="EMBL/GenBank/DDBJ databases">
        <authorList>
            <person name="Gilroy R."/>
        </authorList>
    </citation>
    <scope>NUCLEOTIDE SEQUENCE</scope>
    <source>
        <strain evidence="2">CHK191-13928</strain>
    </source>
</reference>
<comment type="caution">
    <text evidence="2">The sequence shown here is derived from an EMBL/GenBank/DDBJ whole genome shotgun (WGS) entry which is preliminary data.</text>
</comment>
<evidence type="ECO:0000313" key="2">
    <source>
        <dbReference type="EMBL" id="HIX67771.1"/>
    </source>
</evidence>